<evidence type="ECO:0000256" key="5">
    <source>
        <dbReference type="ARBA" id="ARBA00022927"/>
    </source>
</evidence>
<feature type="region of interest" description="Disordered" evidence="10">
    <location>
        <begin position="1"/>
        <end position="54"/>
    </location>
</feature>
<dbReference type="CDD" id="cd13170">
    <property type="entry name" value="RanBD_NUP50"/>
    <property type="match status" value="1"/>
</dbReference>
<dbReference type="Proteomes" id="UP000242188">
    <property type="component" value="Unassembled WGS sequence"/>
</dbReference>
<evidence type="ECO:0000256" key="6">
    <source>
        <dbReference type="ARBA" id="ARBA00022990"/>
    </source>
</evidence>
<evidence type="ECO:0000256" key="1">
    <source>
        <dbReference type="ARBA" id="ARBA00004567"/>
    </source>
</evidence>
<feature type="region of interest" description="Disordered" evidence="10">
    <location>
        <begin position="97"/>
        <end position="124"/>
    </location>
</feature>
<dbReference type="GO" id="GO:0051028">
    <property type="term" value="P:mRNA transport"/>
    <property type="evidence" value="ECO:0007669"/>
    <property type="project" value="UniProtKB-KW"/>
</dbReference>
<dbReference type="Pfam" id="PF08911">
    <property type="entry name" value="NUP50"/>
    <property type="match status" value="1"/>
</dbReference>
<keyword evidence="2" id="KW-0813">Transport</keyword>
<keyword evidence="13" id="KW-1185">Reference proteome</keyword>
<dbReference type="InterPro" id="IPR015007">
    <property type="entry name" value="NUP2/50/61"/>
</dbReference>
<feature type="domain" description="RanBD1" evidence="11">
    <location>
        <begin position="305"/>
        <end position="418"/>
    </location>
</feature>
<dbReference type="STRING" id="6573.A0A210QPK6"/>
<dbReference type="GO" id="GO:0005643">
    <property type="term" value="C:nuclear pore"/>
    <property type="evidence" value="ECO:0007669"/>
    <property type="project" value="UniProtKB-SubCell"/>
</dbReference>
<evidence type="ECO:0000313" key="13">
    <source>
        <dbReference type="Proteomes" id="UP000242188"/>
    </source>
</evidence>
<keyword evidence="8" id="KW-0906">Nuclear pore complex</keyword>
<gene>
    <name evidence="12" type="ORF">KP79_PYT18220</name>
</gene>
<evidence type="ECO:0000256" key="7">
    <source>
        <dbReference type="ARBA" id="ARBA00023010"/>
    </source>
</evidence>
<comment type="caution">
    <text evidence="12">The sequence shown here is derived from an EMBL/GenBank/DDBJ whole genome shotgun (WGS) entry which is preliminary data.</text>
</comment>
<keyword evidence="4" id="KW-0509">mRNA transport</keyword>
<dbReference type="InterPro" id="IPR011993">
    <property type="entry name" value="PH-like_dom_sf"/>
</dbReference>
<reference evidence="12 13" key="1">
    <citation type="journal article" date="2017" name="Nat. Ecol. Evol.">
        <title>Scallop genome provides insights into evolution of bilaterian karyotype and development.</title>
        <authorList>
            <person name="Wang S."/>
            <person name="Zhang J."/>
            <person name="Jiao W."/>
            <person name="Li J."/>
            <person name="Xun X."/>
            <person name="Sun Y."/>
            <person name="Guo X."/>
            <person name="Huan P."/>
            <person name="Dong B."/>
            <person name="Zhang L."/>
            <person name="Hu X."/>
            <person name="Sun X."/>
            <person name="Wang J."/>
            <person name="Zhao C."/>
            <person name="Wang Y."/>
            <person name="Wang D."/>
            <person name="Huang X."/>
            <person name="Wang R."/>
            <person name="Lv J."/>
            <person name="Li Y."/>
            <person name="Zhang Z."/>
            <person name="Liu B."/>
            <person name="Lu W."/>
            <person name="Hui Y."/>
            <person name="Liang J."/>
            <person name="Zhou Z."/>
            <person name="Hou R."/>
            <person name="Li X."/>
            <person name="Liu Y."/>
            <person name="Li H."/>
            <person name="Ning X."/>
            <person name="Lin Y."/>
            <person name="Zhao L."/>
            <person name="Xing Q."/>
            <person name="Dou J."/>
            <person name="Li Y."/>
            <person name="Mao J."/>
            <person name="Guo H."/>
            <person name="Dou H."/>
            <person name="Li T."/>
            <person name="Mu C."/>
            <person name="Jiang W."/>
            <person name="Fu Q."/>
            <person name="Fu X."/>
            <person name="Miao Y."/>
            <person name="Liu J."/>
            <person name="Yu Q."/>
            <person name="Li R."/>
            <person name="Liao H."/>
            <person name="Li X."/>
            <person name="Kong Y."/>
            <person name="Jiang Z."/>
            <person name="Chourrout D."/>
            <person name="Li R."/>
            <person name="Bao Z."/>
        </authorList>
    </citation>
    <scope>NUCLEOTIDE SEQUENCE [LARGE SCALE GENOMIC DNA]</scope>
    <source>
        <strain evidence="12 13">PY_sf001</strain>
    </source>
</reference>
<dbReference type="SMART" id="SM00160">
    <property type="entry name" value="RanBD"/>
    <property type="match status" value="1"/>
</dbReference>
<feature type="compositionally biased region" description="Polar residues" evidence="10">
    <location>
        <begin position="277"/>
        <end position="288"/>
    </location>
</feature>
<dbReference type="AlphaFoldDB" id="A0A210QPK6"/>
<keyword evidence="7" id="KW-0811">Translocation</keyword>
<comment type="subcellular location">
    <subcellularLocation>
        <location evidence="1">Nucleus</location>
        <location evidence="1">Nuclear pore complex</location>
    </subcellularLocation>
</comment>
<dbReference type="InterPro" id="IPR045255">
    <property type="entry name" value="RanBP1-like"/>
</dbReference>
<dbReference type="PANTHER" id="PTHR23138:SF141">
    <property type="entry name" value="NUCLEAR PORE COMPLEX PROTEIN NUP50"/>
    <property type="match status" value="1"/>
</dbReference>
<dbReference type="EMBL" id="NEDP02002502">
    <property type="protein sequence ID" value="OWF50667.1"/>
    <property type="molecule type" value="Genomic_DNA"/>
</dbReference>
<dbReference type="Pfam" id="PF00638">
    <property type="entry name" value="Ran_BP1"/>
    <property type="match status" value="1"/>
</dbReference>
<dbReference type="SUPFAM" id="SSF50729">
    <property type="entry name" value="PH domain-like"/>
    <property type="match status" value="1"/>
</dbReference>
<name>A0A210QPK6_MIZYE</name>
<evidence type="ECO:0000256" key="10">
    <source>
        <dbReference type="SAM" id="MobiDB-lite"/>
    </source>
</evidence>
<dbReference type="PANTHER" id="PTHR23138">
    <property type="entry name" value="RAN BINDING PROTEIN"/>
    <property type="match status" value="1"/>
</dbReference>
<evidence type="ECO:0000259" key="11">
    <source>
        <dbReference type="PROSITE" id="PS50196"/>
    </source>
</evidence>
<organism evidence="12 13">
    <name type="scientific">Mizuhopecten yessoensis</name>
    <name type="common">Japanese scallop</name>
    <name type="synonym">Patinopecten yessoensis</name>
    <dbReference type="NCBI Taxonomy" id="6573"/>
    <lineage>
        <taxon>Eukaryota</taxon>
        <taxon>Metazoa</taxon>
        <taxon>Spiralia</taxon>
        <taxon>Lophotrochozoa</taxon>
        <taxon>Mollusca</taxon>
        <taxon>Bivalvia</taxon>
        <taxon>Autobranchia</taxon>
        <taxon>Pteriomorphia</taxon>
        <taxon>Pectinida</taxon>
        <taxon>Pectinoidea</taxon>
        <taxon>Pectinidae</taxon>
        <taxon>Mizuhopecten</taxon>
    </lineage>
</organism>
<dbReference type="OrthoDB" id="10062131at2759"/>
<protein>
    <submittedName>
        <fullName evidence="12">Nuclear pore complex protein Nup50</fullName>
    </submittedName>
</protein>
<evidence type="ECO:0000313" key="12">
    <source>
        <dbReference type="EMBL" id="OWF50667.1"/>
    </source>
</evidence>
<accession>A0A210QPK6</accession>
<keyword evidence="6" id="KW-0007">Acetylation</keyword>
<feature type="compositionally biased region" description="Basic and acidic residues" evidence="10">
    <location>
        <begin position="295"/>
        <end position="306"/>
    </location>
</feature>
<feature type="region of interest" description="Disordered" evidence="10">
    <location>
        <begin position="273"/>
        <end position="306"/>
    </location>
</feature>
<evidence type="ECO:0000256" key="3">
    <source>
        <dbReference type="ARBA" id="ARBA00022737"/>
    </source>
</evidence>
<dbReference type="Gene3D" id="2.30.29.30">
    <property type="entry name" value="Pleckstrin-homology domain (PH domain)/Phosphotyrosine-binding domain (PTB)"/>
    <property type="match status" value="1"/>
</dbReference>
<feature type="compositionally biased region" description="Polar residues" evidence="10">
    <location>
        <begin position="108"/>
        <end position="124"/>
    </location>
</feature>
<proteinExistence type="predicted"/>
<keyword evidence="9" id="KW-0539">Nucleus</keyword>
<evidence type="ECO:0000256" key="8">
    <source>
        <dbReference type="ARBA" id="ARBA00023132"/>
    </source>
</evidence>
<sequence>MAKRTATTELTDRNWDHEDEPEEAGQFVQASSNTIKQRQIIKAKRKSSTAEGGSRSFTGFSGFSFKPTSTSTPFSFNVKSVTNGQSETKETAASVIPPVKGVPAPNPVKSTPASNGSAKTESGDSVTCNAYSENLKKLNESVLSWIQKHVEKNAYCILTPIFKDYEKHLDELEKEKSEKTGKNNGMESKTATTFSTVTTGVEPALSSTKPAFSFGTSATATPSSGFSFGSTKAASAPSDGTKGANGGSTFGATVTGFSGFNLQSNLGTKPSPFFAVGQSTGAMGSSQDAAEEEYEPPKPESTEVKEEGALHTIKCKLFYQKDGAWKERGVGFLHLKKADDKIQLVVRADTSLGNILLNIILSSSLPLSRQGKNNVSIMCVPNPPLDTKEDPKATPMLIRVKTPEDADTLLEKMKELRK</sequence>
<dbReference type="PROSITE" id="PS50196">
    <property type="entry name" value="RANBD1"/>
    <property type="match status" value="1"/>
</dbReference>
<evidence type="ECO:0000256" key="9">
    <source>
        <dbReference type="ARBA" id="ARBA00023242"/>
    </source>
</evidence>
<evidence type="ECO:0000256" key="2">
    <source>
        <dbReference type="ARBA" id="ARBA00022448"/>
    </source>
</evidence>
<dbReference type="InterPro" id="IPR000156">
    <property type="entry name" value="Ran_bind_dom"/>
</dbReference>
<evidence type="ECO:0000256" key="4">
    <source>
        <dbReference type="ARBA" id="ARBA00022816"/>
    </source>
</evidence>
<keyword evidence="5" id="KW-0653">Protein transport</keyword>
<keyword evidence="3" id="KW-0677">Repeat</keyword>
<feature type="region of interest" description="Disordered" evidence="10">
    <location>
        <begin position="174"/>
        <end position="195"/>
    </location>
</feature>
<dbReference type="GO" id="GO:0006606">
    <property type="term" value="P:protein import into nucleus"/>
    <property type="evidence" value="ECO:0007669"/>
    <property type="project" value="TreeGrafter"/>
</dbReference>